<accession>A0A1D8PTE4</accession>
<evidence type="ECO:0000256" key="5">
    <source>
        <dbReference type="ARBA" id="ARBA00022989"/>
    </source>
</evidence>
<name>A0A1D8PTE4_CANAL</name>
<keyword evidence="6 8" id="KW-0472">Membrane</keyword>
<evidence type="ECO:0000256" key="6">
    <source>
        <dbReference type="ARBA" id="ARBA00023136"/>
    </source>
</evidence>
<dbReference type="Proteomes" id="UP000000559">
    <property type="component" value="Chromosome R"/>
</dbReference>
<dbReference type="AlphaFoldDB" id="A0A1D8PTE4"/>
<evidence type="ECO:0000313" key="12">
    <source>
        <dbReference type="EMBL" id="AOW31405.1"/>
    </source>
</evidence>
<evidence type="ECO:0000259" key="10">
    <source>
        <dbReference type="SMART" id="SM01320"/>
    </source>
</evidence>
<dbReference type="GO" id="GO:0016020">
    <property type="term" value="C:membrane"/>
    <property type="evidence" value="ECO:0000318"/>
    <property type="project" value="GO_Central"/>
</dbReference>
<feature type="compositionally biased region" description="Low complexity" evidence="7">
    <location>
        <begin position="788"/>
        <end position="811"/>
    </location>
</feature>
<dbReference type="VEuPathDB" id="FungiDB:CR_07100W_A"/>
<feature type="region of interest" description="Disordered" evidence="7">
    <location>
        <begin position="681"/>
        <end position="768"/>
    </location>
</feature>
<evidence type="ECO:0000256" key="9">
    <source>
        <dbReference type="SAM" id="SignalP"/>
    </source>
</evidence>
<feature type="region of interest" description="Disordered" evidence="7">
    <location>
        <begin position="647"/>
        <end position="666"/>
    </location>
</feature>
<proteinExistence type="inferred from homology"/>
<dbReference type="Pfam" id="PF14558">
    <property type="entry name" value="TRP_N"/>
    <property type="match status" value="1"/>
</dbReference>
<comment type="similarity">
    <text evidence="2">Belongs to the transient receptor potential (TRP) ion channel family.</text>
</comment>
<comment type="subcellular location">
    <subcellularLocation>
        <location evidence="1">Membrane</location>
        <topology evidence="1">Multi-pass membrane protein</topology>
    </subcellularLocation>
</comment>
<evidence type="ECO:0000256" key="2">
    <source>
        <dbReference type="ARBA" id="ARBA00010642"/>
    </source>
</evidence>
<feature type="transmembrane region" description="Helical" evidence="8">
    <location>
        <begin position="536"/>
        <end position="555"/>
    </location>
</feature>
<reference evidence="12 13" key="1">
    <citation type="journal article" date="2004" name="Proc. Natl. Acad. Sci. U.S.A.">
        <title>The diploid genome sequence of Candida albicans.</title>
        <authorList>
            <person name="Jones T."/>
            <person name="Federspiel N.A."/>
            <person name="Chibana H."/>
            <person name="Dungan J."/>
            <person name="Kalman S."/>
            <person name="Magee B.B."/>
            <person name="Newport G."/>
            <person name="Thorstenson Y.R."/>
            <person name="Agabian N."/>
            <person name="Magee P.T."/>
            <person name="Davis R.W."/>
            <person name="Scherer S."/>
        </authorList>
    </citation>
    <scope>NUCLEOTIDE SEQUENCE [LARGE SCALE GENOMIC DNA]</scope>
    <source>
        <strain evidence="13">SC5314 / ATCC MYA-2876</strain>
    </source>
</reference>
<feature type="compositionally biased region" description="Acidic residues" evidence="7">
    <location>
        <begin position="693"/>
        <end position="702"/>
    </location>
</feature>
<dbReference type="STRING" id="237561.A0A1D8PTE4"/>
<feature type="compositionally biased region" description="Polar residues" evidence="7">
    <location>
        <begin position="736"/>
        <end position="749"/>
    </location>
</feature>
<dbReference type="PANTHER" id="PTHR31145:SF2">
    <property type="entry name" value="FLAVIN CARRIER PROTEIN 2"/>
    <property type="match status" value="1"/>
</dbReference>
<protein>
    <submittedName>
        <fullName evidence="12">Flavin adenine dinucleotide transporter</fullName>
    </submittedName>
</protein>
<sequence length="811" mass="89823">MLLPSSSVIFIWFSFLLSIVNAGTRYIQSSSLLTCMENSQFTASFFDIVFYPGNNSVDFNVVAITTIDNKTVGVNVNLIAYGLNVLQRNISLCDIDYQGIGNTKNNPLCPLMSGHLDLDSSYTLGKSVTKDIPGIAYTIPDLDARVRVIVYDTKNYEQLACVETTLSNGKTVQTKYAAWPIAAVSGLGVITSGVISVIGHSSTAAHIASNSMSLFVYFQSLAITAMMAVARVPPIAAAWAQNFMWSLGIVRVGFVQDIANWYLQSTGGTPTDILKSSYLSVSVQKFVKKFIRRSVLAMPDQQREFVSHLVKKSSIQLDSDSFGSSGSLDPNLYSTNEKASDLSGKILVLRGIQRVAYLAHIEITNIFMTGIQFLFFFAFVMIVCLMMFKAIIEILIRSKVMNEGKFNEYRQQWTSIIKGTIYRLLVLALPQISLLCIWEFTANDSAGIIIVAVFLLFITLGLLFQAAVRVFFMGKKSVRQFKNPAYLLFGDGKFLNRFGFLYVQFRADKYWFILVSLVYILLKSLIVAVLQKSGKPQAVIVWVIELIYLVILIWIRPFMDKRTNAFNITIGVINFINALFFMFFSNVFKQPNVVSSVMAVVYFILNAVFALFLLLFTIITCVLALLYKNPDTRYQPMKDDRVSFLPRFGNKSGGGDATKGPNSNSEDMELMALGATAMKGHEHSNQQGGTVFDDYDSYDEDSPDHRSRNASGPGGAALTTASSHYDADADSRRDSINFSEPTQPNSTIVGNPYNAVPPSMGARSTSSNSGFSYGTTGVYTGSVSSPHNQYPNRYGGQQNNYGNNNGARRWQ</sequence>
<gene>
    <name evidence="11 12" type="primary">FLC2</name>
    <name evidence="12" type="ordered locus">CAALFM_CR07100WA</name>
    <name evidence="11" type="ordered locus">orf19.9376</name>
</gene>
<feature type="compositionally biased region" description="Basic and acidic residues" evidence="7">
    <location>
        <begin position="725"/>
        <end position="735"/>
    </location>
</feature>
<dbReference type="OrthoDB" id="5212126at2759"/>
<keyword evidence="4 9" id="KW-0732">Signal</keyword>
<feature type="region of interest" description="Disordered" evidence="7">
    <location>
        <begin position="782"/>
        <end position="811"/>
    </location>
</feature>
<keyword evidence="5 8" id="KW-1133">Transmembrane helix</keyword>
<reference evidence="12 13" key="3">
    <citation type="journal article" date="2013" name="Genome Biol.">
        <title>Assembly of a phased diploid Candida albicans genome facilitates allele-specific measurements and provides a simple model for repeat and indel structure.</title>
        <authorList>
            <person name="Muzzey D."/>
            <person name="Schwartz K."/>
            <person name="Weissman J.S."/>
            <person name="Sherlock G."/>
        </authorList>
    </citation>
    <scope>NUCLEOTIDE SEQUENCE [LARGE SCALE GENOMIC DNA]</scope>
    <source>
        <strain evidence="13">SC5314 / ATCC MYA-2876</strain>
    </source>
</reference>
<feature type="transmembrane region" description="Helical" evidence="8">
    <location>
        <begin position="373"/>
        <end position="396"/>
    </location>
</feature>
<organism evidence="12 13">
    <name type="scientific">Candida albicans (strain SC5314 / ATCC MYA-2876)</name>
    <name type="common">Yeast</name>
    <dbReference type="NCBI Taxonomy" id="237561"/>
    <lineage>
        <taxon>Eukaryota</taxon>
        <taxon>Fungi</taxon>
        <taxon>Dikarya</taxon>
        <taxon>Ascomycota</taxon>
        <taxon>Saccharomycotina</taxon>
        <taxon>Pichiomycetes</taxon>
        <taxon>Debaryomycetaceae</taxon>
        <taxon>Candida/Lodderomyces clade</taxon>
        <taxon>Candida</taxon>
    </lineage>
</organism>
<dbReference type="GO" id="GO:0015883">
    <property type="term" value="P:FAD transport"/>
    <property type="evidence" value="ECO:0000250"/>
    <property type="project" value="CGD"/>
</dbReference>
<dbReference type="FunCoup" id="A0A1D8PTE4">
    <property type="interactions" value="57"/>
</dbReference>
<dbReference type="InterPro" id="IPR040241">
    <property type="entry name" value="TRP_Flc/Pkd2-like"/>
</dbReference>
<dbReference type="InterPro" id="IPR032800">
    <property type="entry name" value="TRP_N"/>
</dbReference>
<evidence type="ECO:0000256" key="8">
    <source>
        <dbReference type="SAM" id="Phobius"/>
    </source>
</evidence>
<evidence type="ECO:0000256" key="7">
    <source>
        <dbReference type="SAM" id="MobiDB-lite"/>
    </source>
</evidence>
<feature type="chain" id="PRO_5009111273" evidence="9">
    <location>
        <begin position="23"/>
        <end position="811"/>
    </location>
</feature>
<keyword evidence="13" id="KW-1185">Reference proteome</keyword>
<evidence type="ECO:0000313" key="13">
    <source>
        <dbReference type="Proteomes" id="UP000000559"/>
    </source>
</evidence>
<dbReference type="PANTHER" id="PTHR31145">
    <property type="entry name" value="INTEGRAL MEMBRANE PROTEIN (AFU_ORTHOLOGUE AFUA_7G01610)"/>
    <property type="match status" value="1"/>
</dbReference>
<dbReference type="GO" id="GO:0055085">
    <property type="term" value="P:transmembrane transport"/>
    <property type="evidence" value="ECO:0000318"/>
    <property type="project" value="GO_Central"/>
</dbReference>
<dbReference type="eggNOG" id="ENOG502QSVZ">
    <property type="taxonomic scope" value="Eukaryota"/>
</dbReference>
<reference evidence="12 13" key="2">
    <citation type="journal article" date="2007" name="Genome Biol.">
        <title>Assembly of the Candida albicans genome into sixteen supercontigs aligned on the eight chromosomes.</title>
        <authorList>
            <person name="van het Hoog M."/>
            <person name="Rast T.J."/>
            <person name="Martchenko M."/>
            <person name="Grindle S."/>
            <person name="Dignard D."/>
            <person name="Hogues H."/>
            <person name="Cuomo C."/>
            <person name="Berriman M."/>
            <person name="Scherer S."/>
            <person name="Magee B.B."/>
            <person name="Whiteway M."/>
            <person name="Chibana H."/>
            <person name="Nantel A."/>
            <person name="Magee P.T."/>
        </authorList>
    </citation>
    <scope>GENOME REANNOTATION</scope>
    <source>
        <strain evidence="13">SC5314 / ATCC MYA-2876</strain>
    </source>
</reference>
<evidence type="ECO:0000256" key="4">
    <source>
        <dbReference type="ARBA" id="ARBA00022729"/>
    </source>
</evidence>
<evidence type="ECO:0000256" key="1">
    <source>
        <dbReference type="ARBA" id="ARBA00004141"/>
    </source>
</evidence>
<keyword evidence="3 8" id="KW-0812">Transmembrane</keyword>
<dbReference type="GeneID" id="3647962"/>
<dbReference type="Pfam" id="PF06011">
    <property type="entry name" value="TRP"/>
    <property type="match status" value="1"/>
</dbReference>
<evidence type="ECO:0000313" key="11">
    <source>
        <dbReference type="CGD" id="CAL0000201447"/>
    </source>
</evidence>
<dbReference type="GO" id="GO:0015230">
    <property type="term" value="F:FAD transmembrane transporter activity"/>
    <property type="evidence" value="ECO:0000250"/>
    <property type="project" value="CGD"/>
</dbReference>
<dbReference type="KEGG" id="cal:CAALFM_CR07100WA"/>
<feature type="transmembrane region" description="Helical" evidence="8">
    <location>
        <begin position="600"/>
        <end position="627"/>
    </location>
</feature>
<evidence type="ECO:0000256" key="3">
    <source>
        <dbReference type="ARBA" id="ARBA00022692"/>
    </source>
</evidence>
<dbReference type="CGD" id="CAL0000201447">
    <property type="gene designation" value="FLC2"/>
</dbReference>
<dbReference type="InParanoid" id="A0A1D8PTE4"/>
<dbReference type="GO" id="GO:0009272">
    <property type="term" value="P:fungal-type cell wall biogenesis"/>
    <property type="evidence" value="ECO:0000318"/>
    <property type="project" value="GO_Central"/>
</dbReference>
<feature type="transmembrane region" description="Helical" evidence="8">
    <location>
        <begin position="510"/>
        <end position="530"/>
    </location>
</feature>
<dbReference type="EMBL" id="CP017630">
    <property type="protein sequence ID" value="AOW31405.1"/>
    <property type="molecule type" value="Genomic_DNA"/>
</dbReference>
<dbReference type="RefSeq" id="XP_710432.2">
    <property type="nucleotide sequence ID" value="XM_705340.2"/>
</dbReference>
<feature type="transmembrane region" description="Helical" evidence="8">
    <location>
        <begin position="567"/>
        <end position="588"/>
    </location>
</feature>
<dbReference type="SMART" id="SM01320">
    <property type="entry name" value="TRP_N"/>
    <property type="match status" value="1"/>
</dbReference>
<dbReference type="InterPro" id="IPR010308">
    <property type="entry name" value="TRP_C"/>
</dbReference>
<feature type="domain" description="ML-like" evidence="10">
    <location>
        <begin position="25"/>
        <end position="173"/>
    </location>
</feature>
<feature type="transmembrane region" description="Helical" evidence="8">
    <location>
        <begin position="446"/>
        <end position="472"/>
    </location>
</feature>
<feature type="signal peptide" evidence="9">
    <location>
        <begin position="1"/>
        <end position="22"/>
    </location>
</feature>